<evidence type="ECO:0000256" key="1">
    <source>
        <dbReference type="SAM" id="Phobius"/>
    </source>
</evidence>
<dbReference type="OrthoDB" id="6425771at2759"/>
<feature type="transmembrane region" description="Helical" evidence="1">
    <location>
        <begin position="93"/>
        <end position="119"/>
    </location>
</feature>
<dbReference type="FlyBase" id="FBgn0263354">
    <property type="gene designation" value="CG42784"/>
</dbReference>
<keyword evidence="1" id="KW-0472">Membrane</keyword>
<proteinExistence type="evidence at transcript level"/>
<evidence type="ECO:0000313" key="3">
    <source>
        <dbReference type="FlyBase" id="FBgn0263354"/>
    </source>
</evidence>
<dbReference type="AGR" id="FB:FBgn0263354"/>
<evidence type="ECO:0000313" key="2">
    <source>
        <dbReference type="EMBL" id="AAL28552.1"/>
    </source>
</evidence>
<keyword evidence="1" id="KW-0812">Transmembrane</keyword>
<dbReference type="AlphaFoldDB" id="Q95S13"/>
<gene>
    <name evidence="3" type="ORF">CG42784</name>
</gene>
<sequence length="124" mass="14534">MWSSRSILSLHFPSDSFWLLFFLLWRSLCVTAILHTKSKRNQKTWRYIQSPSCSLIYSNANYIVSHIYIHIYTHTYISVLVSLLLRIYRPARLCVVLFALLLARSIFSGWLSDIAWLILLPRAG</sequence>
<dbReference type="EMBL" id="AY061004">
    <property type="protein sequence ID" value="AAL28552.1"/>
    <property type="molecule type" value="mRNA"/>
</dbReference>
<feature type="transmembrane region" description="Helical" evidence="1">
    <location>
        <begin position="16"/>
        <end position="36"/>
    </location>
</feature>
<reference evidence="2" key="1">
    <citation type="submission" date="2001-10" db="EMBL/GenBank/DDBJ databases">
        <authorList>
            <person name="Stapleton M."/>
            <person name="Brokstein P."/>
            <person name="Hong L."/>
            <person name="Agbayani A."/>
            <person name="Carlson J."/>
            <person name="Champe M."/>
            <person name="Chavez C."/>
            <person name="Dorsett V."/>
            <person name="Farfan D."/>
            <person name="Frise E."/>
            <person name="George R."/>
            <person name="Gonzalez M."/>
            <person name="Guarin H."/>
            <person name="Li P."/>
            <person name="Liao G."/>
            <person name="Miranda A."/>
            <person name="Mungall C.J."/>
            <person name="Nunoo J."/>
            <person name="Pacleb J."/>
            <person name="Paragas V."/>
            <person name="Park S."/>
            <person name="Phouanenavong S."/>
            <person name="Wan K."/>
            <person name="Yu C."/>
            <person name="Lewis S.E."/>
            <person name="Rubin G.M."/>
            <person name="Celniker S."/>
        </authorList>
    </citation>
    <scope>NUCLEOTIDE SEQUENCE</scope>
    <source>
        <strain evidence="2">Berkeley</strain>
    </source>
</reference>
<protein>
    <submittedName>
        <fullName evidence="2">HL01958p</fullName>
    </submittedName>
</protein>
<organism evidence="2">
    <name type="scientific">Drosophila melanogaster</name>
    <name type="common">Fruit fly</name>
    <dbReference type="NCBI Taxonomy" id="7227"/>
    <lineage>
        <taxon>Eukaryota</taxon>
        <taxon>Metazoa</taxon>
        <taxon>Ecdysozoa</taxon>
        <taxon>Arthropoda</taxon>
        <taxon>Hexapoda</taxon>
        <taxon>Insecta</taxon>
        <taxon>Pterygota</taxon>
        <taxon>Neoptera</taxon>
        <taxon>Endopterygota</taxon>
        <taxon>Diptera</taxon>
        <taxon>Brachycera</taxon>
        <taxon>Muscomorpha</taxon>
        <taxon>Ephydroidea</taxon>
        <taxon>Drosophilidae</taxon>
        <taxon>Drosophila</taxon>
        <taxon>Sophophora</taxon>
    </lineage>
</organism>
<keyword evidence="1" id="KW-1133">Transmembrane helix</keyword>
<name>Q95S13_DROME</name>
<accession>Q95S13</accession>